<name>A0A383B1R3_9ZZZZ</name>
<dbReference type="InterPro" id="IPR036397">
    <property type="entry name" value="RNaseH_sf"/>
</dbReference>
<sequence>MFDPHSDSLTNTVFAAVDLETTGLDPSRDQIIEVAVQRFTLNTEAGHFSSLVSSHIPIP</sequence>
<feature type="non-terminal residue" evidence="1">
    <location>
        <position position="59"/>
    </location>
</feature>
<dbReference type="GO" id="GO:0003676">
    <property type="term" value="F:nucleic acid binding"/>
    <property type="evidence" value="ECO:0007669"/>
    <property type="project" value="InterPro"/>
</dbReference>
<dbReference type="SUPFAM" id="SSF53098">
    <property type="entry name" value="Ribonuclease H-like"/>
    <property type="match status" value="1"/>
</dbReference>
<dbReference type="EMBL" id="UINC01196698">
    <property type="protein sequence ID" value="SVE13821.1"/>
    <property type="molecule type" value="Genomic_DNA"/>
</dbReference>
<organism evidence="1">
    <name type="scientific">marine metagenome</name>
    <dbReference type="NCBI Taxonomy" id="408172"/>
    <lineage>
        <taxon>unclassified sequences</taxon>
        <taxon>metagenomes</taxon>
        <taxon>ecological metagenomes</taxon>
    </lineage>
</organism>
<reference evidence="1" key="1">
    <citation type="submission" date="2018-05" db="EMBL/GenBank/DDBJ databases">
        <authorList>
            <person name="Lanie J.A."/>
            <person name="Ng W.-L."/>
            <person name="Kazmierczak K.M."/>
            <person name="Andrzejewski T.M."/>
            <person name="Davidsen T.M."/>
            <person name="Wayne K.J."/>
            <person name="Tettelin H."/>
            <person name="Glass J.I."/>
            <person name="Rusch D."/>
            <person name="Podicherti R."/>
            <person name="Tsui H.-C.T."/>
            <person name="Winkler M.E."/>
        </authorList>
    </citation>
    <scope>NUCLEOTIDE SEQUENCE</scope>
</reference>
<dbReference type="AlphaFoldDB" id="A0A383B1R3"/>
<gene>
    <name evidence="1" type="ORF">METZ01_LOCUS466675</name>
</gene>
<evidence type="ECO:0000313" key="1">
    <source>
        <dbReference type="EMBL" id="SVE13821.1"/>
    </source>
</evidence>
<protein>
    <submittedName>
        <fullName evidence="1">Uncharacterized protein</fullName>
    </submittedName>
</protein>
<dbReference type="InterPro" id="IPR012337">
    <property type="entry name" value="RNaseH-like_sf"/>
</dbReference>
<proteinExistence type="predicted"/>
<accession>A0A383B1R3</accession>
<dbReference type="Gene3D" id="3.30.420.10">
    <property type="entry name" value="Ribonuclease H-like superfamily/Ribonuclease H"/>
    <property type="match status" value="1"/>
</dbReference>